<dbReference type="Gene3D" id="1.20.1250.20">
    <property type="entry name" value="MFS general substrate transporter like domains"/>
    <property type="match status" value="2"/>
</dbReference>
<evidence type="ECO:0000256" key="2">
    <source>
        <dbReference type="ARBA" id="ARBA00008586"/>
    </source>
</evidence>
<feature type="transmembrane region" description="Helical" evidence="13">
    <location>
        <begin position="272"/>
        <end position="292"/>
    </location>
</feature>
<evidence type="ECO:0000256" key="11">
    <source>
        <dbReference type="ARBA" id="ARBA00068450"/>
    </source>
</evidence>
<evidence type="ECO:0000256" key="5">
    <source>
        <dbReference type="ARBA" id="ARBA00022847"/>
    </source>
</evidence>
<feature type="transmembrane region" description="Helical" evidence="13">
    <location>
        <begin position="146"/>
        <end position="165"/>
    </location>
</feature>
<dbReference type="PANTHER" id="PTHR11662">
    <property type="entry name" value="SOLUTE CARRIER FAMILY 17"/>
    <property type="match status" value="1"/>
</dbReference>
<dbReference type="Pfam" id="PF07690">
    <property type="entry name" value="MFS_1"/>
    <property type="match status" value="1"/>
</dbReference>
<dbReference type="InterPro" id="IPR050382">
    <property type="entry name" value="MFS_Na/Anion_cotransporter"/>
</dbReference>
<dbReference type="InterPro" id="IPR036259">
    <property type="entry name" value="MFS_trans_sf"/>
</dbReference>
<feature type="region of interest" description="Disordered" evidence="12">
    <location>
        <begin position="478"/>
        <end position="499"/>
    </location>
</feature>
<feature type="transmembrane region" description="Helical" evidence="13">
    <location>
        <begin position="186"/>
        <end position="209"/>
    </location>
</feature>
<dbReference type="AlphaFoldDB" id="A0A6J2XRS5"/>
<keyword evidence="3" id="KW-0813">Transport</keyword>
<keyword evidence="8 13" id="KW-0472">Membrane</keyword>
<keyword evidence="6 13" id="KW-1133">Transmembrane helix</keyword>
<evidence type="ECO:0000256" key="7">
    <source>
        <dbReference type="ARBA" id="ARBA00023053"/>
    </source>
</evidence>
<feature type="transmembrane region" description="Helical" evidence="13">
    <location>
        <begin position="121"/>
        <end position="140"/>
    </location>
</feature>
<comment type="similarity">
    <text evidence="2">Belongs to the major facilitator superfamily. Sodium/anion cotransporter family.</text>
</comment>
<dbReference type="InParanoid" id="A0A6J2XRS5"/>
<dbReference type="GeneID" id="115880945"/>
<evidence type="ECO:0000256" key="3">
    <source>
        <dbReference type="ARBA" id="ARBA00022448"/>
    </source>
</evidence>
<dbReference type="InterPro" id="IPR011701">
    <property type="entry name" value="MFS"/>
</dbReference>
<dbReference type="CDD" id="cd17318">
    <property type="entry name" value="MFS_SLC17"/>
    <property type="match status" value="1"/>
</dbReference>
<keyword evidence="9" id="KW-0739">Sodium transport</keyword>
<evidence type="ECO:0000256" key="1">
    <source>
        <dbReference type="ARBA" id="ARBA00004141"/>
    </source>
</evidence>
<dbReference type="OrthoDB" id="2985014at2759"/>
<dbReference type="Proteomes" id="UP000504635">
    <property type="component" value="Unplaced"/>
</dbReference>
<evidence type="ECO:0000256" key="6">
    <source>
        <dbReference type="ARBA" id="ARBA00022989"/>
    </source>
</evidence>
<dbReference type="InterPro" id="IPR020846">
    <property type="entry name" value="MFS_dom"/>
</dbReference>
<feature type="transmembrane region" description="Helical" evidence="13">
    <location>
        <begin position="448"/>
        <end position="467"/>
    </location>
</feature>
<evidence type="ECO:0000313" key="16">
    <source>
        <dbReference type="RefSeq" id="XP_030754142.1"/>
    </source>
</evidence>
<feature type="domain" description="Major facilitator superfamily (MFS) profile" evidence="14">
    <location>
        <begin position="47"/>
        <end position="471"/>
    </location>
</feature>
<comment type="function">
    <text evidence="10">May be an inorganic phosphate cotransporter.</text>
</comment>
<feature type="transmembrane region" description="Helical" evidence="13">
    <location>
        <begin position="50"/>
        <end position="74"/>
    </location>
</feature>
<dbReference type="GO" id="GO:0006814">
    <property type="term" value="P:sodium ion transport"/>
    <property type="evidence" value="ECO:0007669"/>
    <property type="project" value="UniProtKB-KW"/>
</dbReference>
<dbReference type="GO" id="GO:0015293">
    <property type="term" value="F:symporter activity"/>
    <property type="evidence" value="ECO:0007669"/>
    <property type="project" value="UniProtKB-KW"/>
</dbReference>
<dbReference type="GO" id="GO:0006820">
    <property type="term" value="P:monoatomic anion transport"/>
    <property type="evidence" value="ECO:0007669"/>
    <property type="project" value="TreeGrafter"/>
</dbReference>
<dbReference type="GO" id="GO:0016020">
    <property type="term" value="C:membrane"/>
    <property type="evidence" value="ECO:0007669"/>
    <property type="project" value="UniProtKB-SubCell"/>
</dbReference>
<keyword evidence="15" id="KW-1185">Reference proteome</keyword>
<sequence length="499" mass="55342">MDLNNIREQKNDTQNIDKGIMELGDTKYRENGTEIVNKGPKFGARHVQTFLMFLLLAVGYAMRVNLSVGIVAMTDNTSTPNPDIPTYHWTNKSFILSTFFMGYVTLQIFAGELGKKYGPKWFLVGAMVINSLGCMLTPIMAELYDYYGVIGCRVVQGIFQGFFFPSVHNILGKWAPEDERSTLGNIIFTGVAFGTIFAMPVTGVISASWAGWPAAFYFFGGVGLGWCVLWIIWGRNSPADDKTITPEEKYYIESSLKNTGDKKPPKTPWKEILTSMPVWAIVVANFGQNWGYSALLTEISNYLNKVCGQDVSSSSWLSAAPYLALFILGMTFGPIADWLIVKNYLSATNTRKLMNTIGTFGPAIALAVLGYIPKENIFLIETLLIIAVGINAAVWCGFQVNHVDLSPKFSGILMGLGNGSSNIFSIVSPNIVGAIVTHETDPTQWRTVFLIAAAIYILSDIFFVIYAKGERQWWDSLGDEEETTESDSQFQEIKLERES</sequence>
<feature type="transmembrane region" description="Helical" evidence="13">
    <location>
        <begin position="319"/>
        <end position="341"/>
    </location>
</feature>
<keyword evidence="9" id="KW-0406">Ion transport</keyword>
<evidence type="ECO:0000256" key="13">
    <source>
        <dbReference type="SAM" id="Phobius"/>
    </source>
</evidence>
<evidence type="ECO:0000256" key="8">
    <source>
        <dbReference type="ARBA" id="ARBA00023136"/>
    </source>
</evidence>
<organism evidence="15 16">
    <name type="scientific">Sitophilus oryzae</name>
    <name type="common">Rice weevil</name>
    <name type="synonym">Curculio oryzae</name>
    <dbReference type="NCBI Taxonomy" id="7048"/>
    <lineage>
        <taxon>Eukaryota</taxon>
        <taxon>Metazoa</taxon>
        <taxon>Ecdysozoa</taxon>
        <taxon>Arthropoda</taxon>
        <taxon>Hexapoda</taxon>
        <taxon>Insecta</taxon>
        <taxon>Pterygota</taxon>
        <taxon>Neoptera</taxon>
        <taxon>Endopterygota</taxon>
        <taxon>Coleoptera</taxon>
        <taxon>Polyphaga</taxon>
        <taxon>Cucujiformia</taxon>
        <taxon>Curculionidae</taxon>
        <taxon>Dryophthorinae</taxon>
        <taxon>Sitophilus</taxon>
    </lineage>
</organism>
<keyword evidence="4 13" id="KW-0812">Transmembrane</keyword>
<proteinExistence type="inferred from homology"/>
<evidence type="ECO:0000259" key="14">
    <source>
        <dbReference type="PROSITE" id="PS50850"/>
    </source>
</evidence>
<comment type="subcellular location">
    <subcellularLocation>
        <location evidence="1">Membrane</location>
        <topology evidence="1">Multi-pass membrane protein</topology>
    </subcellularLocation>
</comment>
<name>A0A6J2XRS5_SITOR</name>
<feature type="transmembrane region" description="Helical" evidence="13">
    <location>
        <begin position="94"/>
        <end position="114"/>
    </location>
</feature>
<accession>A0A6J2XRS5</accession>
<dbReference type="SUPFAM" id="SSF103473">
    <property type="entry name" value="MFS general substrate transporter"/>
    <property type="match status" value="1"/>
</dbReference>
<keyword evidence="7" id="KW-0915">Sodium</keyword>
<dbReference type="RefSeq" id="XP_030754142.1">
    <property type="nucleotide sequence ID" value="XM_030898282.1"/>
</dbReference>
<reference evidence="16" key="1">
    <citation type="submission" date="2025-08" db="UniProtKB">
        <authorList>
            <consortium name="RefSeq"/>
        </authorList>
    </citation>
    <scope>IDENTIFICATION</scope>
    <source>
        <tissue evidence="16">Gonads</tissue>
    </source>
</reference>
<protein>
    <recommendedName>
        <fullName evidence="11">Putative inorganic phosphate cotransporter</fullName>
    </recommendedName>
</protein>
<dbReference type="KEGG" id="soy:115880945"/>
<evidence type="ECO:0000256" key="10">
    <source>
        <dbReference type="ARBA" id="ARBA00054632"/>
    </source>
</evidence>
<evidence type="ECO:0000256" key="9">
    <source>
        <dbReference type="ARBA" id="ARBA00023201"/>
    </source>
</evidence>
<feature type="transmembrane region" description="Helical" evidence="13">
    <location>
        <begin position="412"/>
        <end position="436"/>
    </location>
</feature>
<dbReference type="PANTHER" id="PTHR11662:SF280">
    <property type="entry name" value="FI21844P1-RELATED"/>
    <property type="match status" value="1"/>
</dbReference>
<dbReference type="FunFam" id="1.20.1250.20:FF:000003">
    <property type="entry name" value="Solute carrier family 17 member 3"/>
    <property type="match status" value="1"/>
</dbReference>
<evidence type="ECO:0000313" key="15">
    <source>
        <dbReference type="Proteomes" id="UP000504635"/>
    </source>
</evidence>
<evidence type="ECO:0000256" key="4">
    <source>
        <dbReference type="ARBA" id="ARBA00022692"/>
    </source>
</evidence>
<evidence type="ECO:0000256" key="12">
    <source>
        <dbReference type="SAM" id="MobiDB-lite"/>
    </source>
</evidence>
<feature type="transmembrane region" description="Helical" evidence="13">
    <location>
        <begin position="378"/>
        <end position="400"/>
    </location>
</feature>
<feature type="transmembrane region" description="Helical" evidence="13">
    <location>
        <begin position="215"/>
        <end position="233"/>
    </location>
</feature>
<feature type="transmembrane region" description="Helical" evidence="13">
    <location>
        <begin position="353"/>
        <end position="372"/>
    </location>
</feature>
<gene>
    <name evidence="16" type="primary">LOC115880945</name>
</gene>
<dbReference type="PROSITE" id="PS50850">
    <property type="entry name" value="MFS"/>
    <property type="match status" value="1"/>
</dbReference>
<dbReference type="FunFam" id="1.20.1250.20:FF:000144">
    <property type="entry name" value="Picot, isoform B"/>
    <property type="match status" value="1"/>
</dbReference>
<keyword evidence="5" id="KW-0769">Symport</keyword>